<gene>
    <name evidence="1" type="ORF">DI555_02685</name>
</gene>
<dbReference type="EMBL" id="QFPX01000002">
    <property type="protein sequence ID" value="PZQ57210.1"/>
    <property type="molecule type" value="Genomic_DNA"/>
</dbReference>
<dbReference type="PANTHER" id="PTHR18901:SF38">
    <property type="entry name" value="PSEUDOURIDINE-5'-PHOSPHATASE"/>
    <property type="match status" value="1"/>
</dbReference>
<dbReference type="PRINTS" id="PR00413">
    <property type="entry name" value="HADHALOGNASE"/>
</dbReference>
<dbReference type="SFLD" id="SFLDG01135">
    <property type="entry name" value="C1.5.6:_HAD__Beta-PGM__Phospha"/>
    <property type="match status" value="1"/>
</dbReference>
<dbReference type="Gene3D" id="3.40.50.1000">
    <property type="entry name" value="HAD superfamily/HAD-like"/>
    <property type="match status" value="1"/>
</dbReference>
<dbReference type="InterPro" id="IPR023198">
    <property type="entry name" value="PGP-like_dom2"/>
</dbReference>
<dbReference type="SUPFAM" id="SSF56784">
    <property type="entry name" value="HAD-like"/>
    <property type="match status" value="1"/>
</dbReference>
<name>A0A2W5R0Y1_9SPHN</name>
<organism evidence="1 2">
    <name type="scientific">Novosphingobium pentaromativorans</name>
    <dbReference type="NCBI Taxonomy" id="205844"/>
    <lineage>
        <taxon>Bacteria</taxon>
        <taxon>Pseudomonadati</taxon>
        <taxon>Pseudomonadota</taxon>
        <taxon>Alphaproteobacteria</taxon>
        <taxon>Sphingomonadales</taxon>
        <taxon>Sphingomonadaceae</taxon>
        <taxon>Novosphingobium</taxon>
    </lineage>
</organism>
<proteinExistence type="predicted"/>
<dbReference type="PANTHER" id="PTHR18901">
    <property type="entry name" value="2-DEOXYGLUCOSE-6-PHOSPHATE PHOSPHATASE 2"/>
    <property type="match status" value="1"/>
</dbReference>
<accession>A0A2W5R0Y1</accession>
<dbReference type="SFLD" id="SFLDG01129">
    <property type="entry name" value="C1.5:_HAD__Beta-PGM__Phosphata"/>
    <property type="match status" value="1"/>
</dbReference>
<dbReference type="InterPro" id="IPR023214">
    <property type="entry name" value="HAD_sf"/>
</dbReference>
<sequence length="233" mass="24832">MTTLPDTLRSAVLPDPIRAAIFDMDGTLLDTEALHGQAFAVTGKAMGYPLPATLQHSMVGIHRDGSRRLVADHMGPDFPLDRFFDESDLAFTAMLDAGIPLRPGAEIILEHFAKAGVPMAIATSSEAPYAQQRLEKAGLLHYFDVVVTRNDVTQAKPHPEPYLLAASRLGIDPAHCVAIEDSPAGVRSATSAGIATVMVPDLLPATEEQTLLCAEVLPSLHALRDLLLAPAEG</sequence>
<dbReference type="AlphaFoldDB" id="A0A2W5R0Y1"/>
<comment type="caution">
    <text evidence="1">The sequence shown here is derived from an EMBL/GenBank/DDBJ whole genome shotgun (WGS) entry which is preliminary data.</text>
</comment>
<dbReference type="Pfam" id="PF00702">
    <property type="entry name" value="Hydrolase"/>
    <property type="match status" value="1"/>
</dbReference>
<dbReference type="InterPro" id="IPR006439">
    <property type="entry name" value="HAD-SF_hydro_IA"/>
</dbReference>
<dbReference type="Gene3D" id="1.10.150.240">
    <property type="entry name" value="Putative phosphatase, domain 2"/>
    <property type="match status" value="1"/>
</dbReference>
<protein>
    <submittedName>
        <fullName evidence="1">HAD family phosphatase</fullName>
    </submittedName>
</protein>
<reference evidence="1 2" key="1">
    <citation type="submission" date="2017-08" db="EMBL/GenBank/DDBJ databases">
        <title>Infants hospitalized years apart are colonized by the same room-sourced microbial strains.</title>
        <authorList>
            <person name="Brooks B."/>
            <person name="Olm M.R."/>
            <person name="Firek B.A."/>
            <person name="Baker R."/>
            <person name="Thomas B.C."/>
            <person name="Morowitz M.J."/>
            <person name="Banfield J.F."/>
        </authorList>
    </citation>
    <scope>NUCLEOTIDE SEQUENCE [LARGE SCALE GENOMIC DNA]</scope>
    <source>
        <strain evidence="1">S2_005_002_R2_33</strain>
    </source>
</reference>
<evidence type="ECO:0000313" key="2">
    <source>
        <dbReference type="Proteomes" id="UP000249082"/>
    </source>
</evidence>
<dbReference type="SFLD" id="SFLDS00003">
    <property type="entry name" value="Haloacid_Dehalogenase"/>
    <property type="match status" value="1"/>
</dbReference>
<dbReference type="InterPro" id="IPR036412">
    <property type="entry name" value="HAD-like_sf"/>
</dbReference>
<dbReference type="CDD" id="cd07505">
    <property type="entry name" value="HAD_BPGM-like"/>
    <property type="match status" value="1"/>
</dbReference>
<dbReference type="Proteomes" id="UP000249082">
    <property type="component" value="Unassembled WGS sequence"/>
</dbReference>
<evidence type="ECO:0000313" key="1">
    <source>
        <dbReference type="EMBL" id="PZQ57210.1"/>
    </source>
</evidence>
<dbReference type="NCBIfam" id="TIGR01509">
    <property type="entry name" value="HAD-SF-IA-v3"/>
    <property type="match status" value="1"/>
</dbReference>